<proteinExistence type="predicted"/>
<sequence length="424" mass="48422">MQELPNEAGHDGVTQQRRHVVVAVRERSVEAAQQRRRVVRDVACVGPERQTVEGEQPRLHRRRQRGERADESAVVQRQVREAEEDDGRRMCLQKGSNRLHVAIHDAEHAVDAPRPESRIECRSRVDGGHDGVLRVERSGGSEQHIGDRMRLLARVAVQEHRHGLAGRGQTLHRRESRVEDVELLLQRRHQEQHVLLLAAQRRPGVDRRQHEQVRADVECTRQWPCDDVQHPVAQLSVEVTLRRRSRHVHVGEVPRVQRNVQPAEHRRHDTAHTLGSQHQRRRVLEPQEHHIQRPLKRHRARVAVHQRVRKHCLRDQRPLRVIKTREECGVPALVAPTHSATEHGRVAAVAAVVAEHVVAADDVAVLLEQPGSVRAAAPGPHRLVERVQQQPAGDPALQHQLSQVRVHAQELRRRGLLGGRGDRR</sequence>
<gene>
    <name evidence="2" type="ORF">NESM_000892200</name>
</gene>
<accession>A0AAW0F0U5</accession>
<keyword evidence="3" id="KW-1185">Reference proteome</keyword>
<reference evidence="2 3" key="1">
    <citation type="journal article" date="2021" name="MBio">
        <title>A New Model Trypanosomatid, Novymonas esmeraldas: Genomic Perception of Its 'Candidatus Pandoraea novymonadis' Endosymbiont.</title>
        <authorList>
            <person name="Zakharova A."/>
            <person name="Saura A."/>
            <person name="Butenko A."/>
            <person name="Podesvova L."/>
            <person name="Warmusova S."/>
            <person name="Kostygov A.Y."/>
            <person name="Nenarokova A."/>
            <person name="Lukes J."/>
            <person name="Opperdoes F.R."/>
            <person name="Yurchenko V."/>
        </authorList>
    </citation>
    <scope>NUCLEOTIDE SEQUENCE [LARGE SCALE GENOMIC DNA]</scope>
    <source>
        <strain evidence="2 3">E262AT.01</strain>
    </source>
</reference>
<comment type="caution">
    <text evidence="2">The sequence shown here is derived from an EMBL/GenBank/DDBJ whole genome shotgun (WGS) entry which is preliminary data.</text>
</comment>
<organism evidence="2 3">
    <name type="scientific">Novymonas esmeraldas</name>
    <dbReference type="NCBI Taxonomy" id="1808958"/>
    <lineage>
        <taxon>Eukaryota</taxon>
        <taxon>Discoba</taxon>
        <taxon>Euglenozoa</taxon>
        <taxon>Kinetoplastea</taxon>
        <taxon>Metakinetoplastina</taxon>
        <taxon>Trypanosomatida</taxon>
        <taxon>Trypanosomatidae</taxon>
        <taxon>Novymonas</taxon>
    </lineage>
</organism>
<dbReference type="EMBL" id="JAECZO010000244">
    <property type="protein sequence ID" value="KAK7199219.1"/>
    <property type="molecule type" value="Genomic_DNA"/>
</dbReference>
<evidence type="ECO:0000313" key="3">
    <source>
        <dbReference type="Proteomes" id="UP001430356"/>
    </source>
</evidence>
<evidence type="ECO:0000256" key="1">
    <source>
        <dbReference type="SAM" id="MobiDB-lite"/>
    </source>
</evidence>
<protein>
    <submittedName>
        <fullName evidence="2">Uncharacterized protein</fullName>
    </submittedName>
</protein>
<dbReference type="AlphaFoldDB" id="A0AAW0F0U5"/>
<feature type="region of interest" description="Disordered" evidence="1">
    <location>
        <begin position="50"/>
        <end position="81"/>
    </location>
</feature>
<evidence type="ECO:0000313" key="2">
    <source>
        <dbReference type="EMBL" id="KAK7199219.1"/>
    </source>
</evidence>
<feature type="region of interest" description="Disordered" evidence="1">
    <location>
        <begin position="262"/>
        <end position="281"/>
    </location>
</feature>
<dbReference type="Proteomes" id="UP001430356">
    <property type="component" value="Unassembled WGS sequence"/>
</dbReference>
<name>A0AAW0F0U5_9TRYP</name>